<evidence type="ECO:0000313" key="7">
    <source>
        <dbReference type="Proteomes" id="UP000494255"/>
    </source>
</evidence>
<dbReference type="SUPFAM" id="SSF52833">
    <property type="entry name" value="Thioredoxin-like"/>
    <property type="match status" value="1"/>
</dbReference>
<dbReference type="PANTHER" id="PTHR43900">
    <property type="entry name" value="GLUTATHIONE S-TRANSFERASE RHO"/>
    <property type="match status" value="1"/>
</dbReference>
<comment type="similarity">
    <text evidence="3">Belongs to the GST superfamily.</text>
</comment>
<evidence type="ECO:0000256" key="3">
    <source>
        <dbReference type="RuleBase" id="RU003494"/>
    </source>
</evidence>
<dbReference type="InterPro" id="IPR004046">
    <property type="entry name" value="GST_C"/>
</dbReference>
<dbReference type="GO" id="GO:0043295">
    <property type="term" value="F:glutathione binding"/>
    <property type="evidence" value="ECO:0007669"/>
    <property type="project" value="TreeGrafter"/>
</dbReference>
<dbReference type="InterPro" id="IPR036282">
    <property type="entry name" value="Glutathione-S-Trfase_C_sf"/>
</dbReference>
<organism evidence="6 7">
    <name type="scientific">Paraburkholderia sediminicola</name>
    <dbReference type="NCBI Taxonomy" id="458836"/>
    <lineage>
        <taxon>Bacteria</taxon>
        <taxon>Pseudomonadati</taxon>
        <taxon>Pseudomonadota</taxon>
        <taxon>Betaproteobacteria</taxon>
        <taxon>Burkholderiales</taxon>
        <taxon>Burkholderiaceae</taxon>
        <taxon>Paraburkholderia</taxon>
    </lineage>
</organism>
<dbReference type="EC" id="2.5.1.18" evidence="1"/>
<reference evidence="6 7" key="1">
    <citation type="submission" date="2020-04" db="EMBL/GenBank/DDBJ databases">
        <authorList>
            <person name="De Canck E."/>
        </authorList>
    </citation>
    <scope>NUCLEOTIDE SEQUENCE [LARGE SCALE GENOMIC DNA]</scope>
    <source>
        <strain evidence="6 7">LMG 24238</strain>
    </source>
</reference>
<dbReference type="Pfam" id="PF02798">
    <property type="entry name" value="GST_N"/>
    <property type="match status" value="1"/>
</dbReference>
<dbReference type="Gene3D" id="1.20.1050.10">
    <property type="match status" value="1"/>
</dbReference>
<dbReference type="InterPro" id="IPR010987">
    <property type="entry name" value="Glutathione-S-Trfase_C-like"/>
</dbReference>
<dbReference type="SUPFAM" id="SSF47616">
    <property type="entry name" value="GST C-terminal domain-like"/>
    <property type="match status" value="1"/>
</dbReference>
<evidence type="ECO:0000256" key="2">
    <source>
        <dbReference type="ARBA" id="ARBA00022679"/>
    </source>
</evidence>
<protein>
    <recommendedName>
        <fullName evidence="1">glutathione transferase</fullName>
        <ecNumber evidence="1">2.5.1.18</ecNumber>
    </recommendedName>
</protein>
<dbReference type="GeneID" id="97039874"/>
<gene>
    <name evidence="6" type="ORF">LMG24238_01226</name>
</gene>
<accession>A0A6J5A403</accession>
<name>A0A6J5A403_9BURK</name>
<dbReference type="InterPro" id="IPR004045">
    <property type="entry name" value="Glutathione_S-Trfase_N"/>
</dbReference>
<dbReference type="GO" id="GO:0004364">
    <property type="term" value="F:glutathione transferase activity"/>
    <property type="evidence" value="ECO:0007669"/>
    <property type="project" value="UniProtKB-EC"/>
</dbReference>
<dbReference type="Proteomes" id="UP000494255">
    <property type="component" value="Unassembled WGS sequence"/>
</dbReference>
<evidence type="ECO:0000256" key="1">
    <source>
        <dbReference type="ARBA" id="ARBA00012452"/>
    </source>
</evidence>
<dbReference type="InterPro" id="IPR036249">
    <property type="entry name" value="Thioredoxin-like_sf"/>
</dbReference>
<dbReference type="AlphaFoldDB" id="A0A6J5A403"/>
<dbReference type="EMBL" id="CADIKC010000001">
    <property type="protein sequence ID" value="CAB3652593.1"/>
    <property type="molecule type" value="Genomic_DNA"/>
</dbReference>
<proteinExistence type="inferred from homology"/>
<evidence type="ECO:0000259" key="5">
    <source>
        <dbReference type="PROSITE" id="PS50405"/>
    </source>
</evidence>
<keyword evidence="2" id="KW-0808">Transferase</keyword>
<dbReference type="RefSeq" id="WP_246287416.1">
    <property type="nucleotide sequence ID" value="NZ_CADIKC010000001.1"/>
</dbReference>
<dbReference type="Pfam" id="PF00043">
    <property type="entry name" value="GST_C"/>
    <property type="match status" value="1"/>
</dbReference>
<keyword evidence="7" id="KW-1185">Reference proteome</keyword>
<evidence type="ECO:0000313" key="6">
    <source>
        <dbReference type="EMBL" id="CAB3652593.1"/>
    </source>
</evidence>
<feature type="domain" description="GST C-terminal" evidence="5">
    <location>
        <begin position="78"/>
        <end position="200"/>
    </location>
</feature>
<dbReference type="PROSITE" id="PS50405">
    <property type="entry name" value="GST_CTER"/>
    <property type="match status" value="1"/>
</dbReference>
<dbReference type="SFLD" id="SFLDS00019">
    <property type="entry name" value="Glutathione_Transferase_(cytos"/>
    <property type="match status" value="1"/>
</dbReference>
<dbReference type="PROSITE" id="PS50404">
    <property type="entry name" value="GST_NTER"/>
    <property type="match status" value="1"/>
</dbReference>
<feature type="domain" description="GST N-terminal" evidence="4">
    <location>
        <begin position="1"/>
        <end position="73"/>
    </location>
</feature>
<dbReference type="Gene3D" id="3.40.30.10">
    <property type="entry name" value="Glutaredoxin"/>
    <property type="match status" value="1"/>
</dbReference>
<sequence>MECICADRPACAGREAGQIRLGRSRCIRRDGGSAGAFDASSVRRIPAFEHGDFHLYETGAIVRYIDDAFPGCKLQPTDPRARAKVNQIVGILDAYAYRTLVWDIYVERVVSVREGRLADERKIAAALPCAAVCLSELTRVSGNHGFLIGDDVTIADLYAAPMFACFMQAPEAISLMEGCEKLTYWWQRFATRHSMSRTTP</sequence>
<dbReference type="InterPro" id="IPR040079">
    <property type="entry name" value="Glutathione_S-Trfase"/>
</dbReference>
<dbReference type="PANTHER" id="PTHR43900:SF3">
    <property type="entry name" value="GLUTATHIONE S-TRANSFERASE RHO"/>
    <property type="match status" value="1"/>
</dbReference>
<evidence type="ECO:0000259" key="4">
    <source>
        <dbReference type="PROSITE" id="PS50404"/>
    </source>
</evidence>
<dbReference type="CDD" id="cd00299">
    <property type="entry name" value="GST_C_family"/>
    <property type="match status" value="1"/>
</dbReference>
<dbReference type="GO" id="GO:0005737">
    <property type="term" value="C:cytoplasm"/>
    <property type="evidence" value="ECO:0007669"/>
    <property type="project" value="TreeGrafter"/>
</dbReference>